<dbReference type="Pfam" id="PF02018">
    <property type="entry name" value="CBM_4_9"/>
    <property type="match status" value="1"/>
</dbReference>
<dbReference type="Gene3D" id="2.60.120.260">
    <property type="entry name" value="Galactose-binding domain-like"/>
    <property type="match status" value="1"/>
</dbReference>
<evidence type="ECO:0000313" key="5">
    <source>
        <dbReference type="EMBL" id="GAA2342336.1"/>
    </source>
</evidence>
<dbReference type="InterPro" id="IPR008979">
    <property type="entry name" value="Galactose-bd-like_sf"/>
</dbReference>
<dbReference type="InterPro" id="IPR001223">
    <property type="entry name" value="Glyco_hydro18_cat"/>
</dbReference>
<dbReference type="SUPFAM" id="SSF51445">
    <property type="entry name" value="(Trans)glycosidases"/>
    <property type="match status" value="1"/>
</dbReference>
<dbReference type="PANTHER" id="PTHR42976">
    <property type="entry name" value="BIFUNCTIONAL CHITINASE/LYSOZYME-RELATED"/>
    <property type="match status" value="1"/>
</dbReference>
<dbReference type="PANTHER" id="PTHR42976:SF1">
    <property type="entry name" value="GH18 DOMAIN-CONTAINING PROTEIN-RELATED"/>
    <property type="match status" value="1"/>
</dbReference>
<sequence>MALAATGVFLAVQPSAHAATAIPAHVFAPYFEAYNGDSLNGLSQQSGDKYLTMAFIQTASRGSCTVYWNGDSGMPIANSTFGSDIAAIRGRGGDVIPSFGGYAADNGGTEIADSCTDVNQIAGQFEKVITTYDVTRIDLDIEDNSLTNTAAIDRRNKAIKITEDWAAANGRSIQFAYTLPTTTSGLASSGLAVLRNAVTNNARIDVVNMMTFDYYDNQSHQMANDTKTSANGLHSQLQQLYPAKSSAELWSMVGITEMIGIDDFGAAETFTVADANAVYSWATQQGIAELSFWALQRDNGGCPGTAGSDTCSGISQNTWDFSHIFAPFTSGGTPNSPSPSASGSKSPSASPSPSRSTSPSPSTPPGSGLVNGDLETGSLAPWTGGLCSVVTTPVHGGTKALKAAASSSDNAQCTQTVAVQANHTYTLTAWVQGSYAFLGATTASGDVSTWTPGGSSWTKLTVTVNTGSSTSIKVWVHGWYGTGTIYADDITLV</sequence>
<feature type="region of interest" description="Disordered" evidence="2">
    <location>
        <begin position="326"/>
        <end position="375"/>
    </location>
</feature>
<dbReference type="InterPro" id="IPR017853">
    <property type="entry name" value="GH"/>
</dbReference>
<keyword evidence="6" id="KW-1185">Reference proteome</keyword>
<evidence type="ECO:0000259" key="4">
    <source>
        <dbReference type="PROSITE" id="PS51910"/>
    </source>
</evidence>
<feature type="chain" id="PRO_5046490691" evidence="3">
    <location>
        <begin position="19"/>
        <end position="493"/>
    </location>
</feature>
<dbReference type="GO" id="GO:0016787">
    <property type="term" value="F:hydrolase activity"/>
    <property type="evidence" value="ECO:0007669"/>
    <property type="project" value="UniProtKB-KW"/>
</dbReference>
<gene>
    <name evidence="5" type="ORF">GCM10010170_026380</name>
</gene>
<feature type="compositionally biased region" description="Low complexity" evidence="2">
    <location>
        <begin position="329"/>
        <end position="368"/>
    </location>
</feature>
<keyword evidence="1 5" id="KW-0378">Hydrolase</keyword>
<dbReference type="CDD" id="cd06543">
    <property type="entry name" value="GH18_PF-ChiA-like"/>
    <property type="match status" value="1"/>
</dbReference>
<reference evidence="5 6" key="1">
    <citation type="journal article" date="2019" name="Int. J. Syst. Evol. Microbiol.">
        <title>The Global Catalogue of Microorganisms (GCM) 10K type strain sequencing project: providing services to taxonomists for standard genome sequencing and annotation.</title>
        <authorList>
            <consortium name="The Broad Institute Genomics Platform"/>
            <consortium name="The Broad Institute Genome Sequencing Center for Infectious Disease"/>
            <person name="Wu L."/>
            <person name="Ma J."/>
        </authorList>
    </citation>
    <scope>NUCLEOTIDE SEQUENCE [LARGE SCALE GENOMIC DNA]</scope>
    <source>
        <strain evidence="5 6">JCM 3272</strain>
    </source>
</reference>
<dbReference type="Proteomes" id="UP001501444">
    <property type="component" value="Unassembled WGS sequence"/>
</dbReference>
<feature type="domain" description="GH18" evidence="4">
    <location>
        <begin position="25"/>
        <end position="317"/>
    </location>
</feature>
<dbReference type="PROSITE" id="PS51910">
    <property type="entry name" value="GH18_2"/>
    <property type="match status" value="1"/>
</dbReference>
<evidence type="ECO:0000256" key="1">
    <source>
        <dbReference type="ARBA" id="ARBA00022801"/>
    </source>
</evidence>
<name>A0ABN3G1N2_9ACTN</name>
<evidence type="ECO:0000256" key="3">
    <source>
        <dbReference type="SAM" id="SignalP"/>
    </source>
</evidence>
<dbReference type="Gene3D" id="3.20.20.80">
    <property type="entry name" value="Glycosidases"/>
    <property type="match status" value="1"/>
</dbReference>
<protein>
    <submittedName>
        <fullName evidence="5">Glycosyl hydrolase family 18 protein</fullName>
    </submittedName>
</protein>
<evidence type="ECO:0000256" key="2">
    <source>
        <dbReference type="SAM" id="MobiDB-lite"/>
    </source>
</evidence>
<dbReference type="InterPro" id="IPR003305">
    <property type="entry name" value="CenC_carb-bd"/>
</dbReference>
<accession>A0ABN3G1N2</accession>
<keyword evidence="3" id="KW-0732">Signal</keyword>
<proteinExistence type="predicted"/>
<comment type="caution">
    <text evidence="5">The sequence shown here is derived from an EMBL/GenBank/DDBJ whole genome shotgun (WGS) entry which is preliminary data.</text>
</comment>
<dbReference type="Pfam" id="PF00704">
    <property type="entry name" value="Glyco_hydro_18"/>
    <property type="match status" value="1"/>
</dbReference>
<organism evidence="5 6">
    <name type="scientific">Dactylosporangium salmoneum</name>
    <dbReference type="NCBI Taxonomy" id="53361"/>
    <lineage>
        <taxon>Bacteria</taxon>
        <taxon>Bacillati</taxon>
        <taxon>Actinomycetota</taxon>
        <taxon>Actinomycetes</taxon>
        <taxon>Micromonosporales</taxon>
        <taxon>Micromonosporaceae</taxon>
        <taxon>Dactylosporangium</taxon>
    </lineage>
</organism>
<dbReference type="EMBL" id="BAAARV010000022">
    <property type="protein sequence ID" value="GAA2342336.1"/>
    <property type="molecule type" value="Genomic_DNA"/>
</dbReference>
<evidence type="ECO:0000313" key="6">
    <source>
        <dbReference type="Proteomes" id="UP001501444"/>
    </source>
</evidence>
<feature type="signal peptide" evidence="3">
    <location>
        <begin position="1"/>
        <end position="18"/>
    </location>
</feature>
<dbReference type="InterPro" id="IPR052750">
    <property type="entry name" value="GH18_Chitinase"/>
</dbReference>
<dbReference type="SUPFAM" id="SSF49785">
    <property type="entry name" value="Galactose-binding domain-like"/>
    <property type="match status" value="1"/>
</dbReference>